<dbReference type="EMBL" id="CAXAMM010036668">
    <property type="protein sequence ID" value="CAK9076085.1"/>
    <property type="molecule type" value="Genomic_DNA"/>
</dbReference>
<dbReference type="Proteomes" id="UP001642464">
    <property type="component" value="Unassembled WGS sequence"/>
</dbReference>
<name>A0ABP0PN05_9DINO</name>
<accession>A0ABP0PN05</accession>
<evidence type="ECO:0000313" key="1">
    <source>
        <dbReference type="EMBL" id="CAK9076085.1"/>
    </source>
</evidence>
<keyword evidence="2" id="KW-1185">Reference proteome</keyword>
<sequence>MSVGSRAIDYSKPFELGRACGMKQLGANPLTQVLALVCQAFVHISRGGRPSLPETTWDGHAVGDPEFQAADWHQLAASDDGNLYDKAFFGDREPLLLRQGRDAWYAEMCKHMPGKERFRQLLLAV</sequence>
<evidence type="ECO:0000313" key="2">
    <source>
        <dbReference type="Proteomes" id="UP001642464"/>
    </source>
</evidence>
<reference evidence="1 2" key="1">
    <citation type="submission" date="2024-02" db="EMBL/GenBank/DDBJ databases">
        <authorList>
            <person name="Chen Y."/>
            <person name="Shah S."/>
            <person name="Dougan E. K."/>
            <person name="Thang M."/>
            <person name="Chan C."/>
        </authorList>
    </citation>
    <scope>NUCLEOTIDE SEQUENCE [LARGE SCALE GENOMIC DNA]</scope>
</reference>
<proteinExistence type="predicted"/>
<organism evidence="1 2">
    <name type="scientific">Durusdinium trenchii</name>
    <dbReference type="NCBI Taxonomy" id="1381693"/>
    <lineage>
        <taxon>Eukaryota</taxon>
        <taxon>Sar</taxon>
        <taxon>Alveolata</taxon>
        <taxon>Dinophyceae</taxon>
        <taxon>Suessiales</taxon>
        <taxon>Symbiodiniaceae</taxon>
        <taxon>Durusdinium</taxon>
    </lineage>
</organism>
<gene>
    <name evidence="1" type="ORF">SCF082_LOCUS36745</name>
</gene>
<protein>
    <submittedName>
        <fullName evidence="1">Uncharacterized protein</fullName>
    </submittedName>
</protein>
<comment type="caution">
    <text evidence="1">The sequence shown here is derived from an EMBL/GenBank/DDBJ whole genome shotgun (WGS) entry which is preliminary data.</text>
</comment>